<organism evidence="5 6">
    <name type="scientific">[Torrubiella] hemipterigena</name>
    <dbReference type="NCBI Taxonomy" id="1531966"/>
    <lineage>
        <taxon>Eukaryota</taxon>
        <taxon>Fungi</taxon>
        <taxon>Dikarya</taxon>
        <taxon>Ascomycota</taxon>
        <taxon>Pezizomycotina</taxon>
        <taxon>Sordariomycetes</taxon>
        <taxon>Hypocreomycetidae</taxon>
        <taxon>Hypocreales</taxon>
        <taxon>Clavicipitaceae</taxon>
        <taxon>Clavicipitaceae incertae sedis</taxon>
        <taxon>'Torrubiella' clade</taxon>
    </lineage>
</organism>
<dbReference type="InterPro" id="IPR040079">
    <property type="entry name" value="Glutathione_S-Trfase"/>
</dbReference>
<dbReference type="Gene3D" id="1.20.1050.10">
    <property type="match status" value="1"/>
</dbReference>
<dbReference type="OrthoDB" id="2309723at2759"/>
<comment type="similarity">
    <text evidence="1 2">Belongs to the GST superfamily.</text>
</comment>
<evidence type="ECO:0000259" key="3">
    <source>
        <dbReference type="PROSITE" id="PS50404"/>
    </source>
</evidence>
<evidence type="ECO:0000313" key="5">
    <source>
        <dbReference type="EMBL" id="CEJ92396.1"/>
    </source>
</evidence>
<sequence>MTIKFYFSPMSTAEITNAIFAELNHGQAEPLAEVIPVKIADGEAKTEQFLADVNPNGLVPAIVHDGVTIWESAAISIYLGETFGVDRKVDGVDAPLFPAAGPRRGEALKWIVWPNTHLAPYTLPFHDGQPAEVKAMESRYRETITKALGVLNTALEGREYLLGSEYTLADTHVWGFVGYIEMLKFDLSLTPNVKAWMAKITSRPQLKGLS</sequence>
<feature type="domain" description="GST N-terminal" evidence="3">
    <location>
        <begin position="1"/>
        <end position="87"/>
    </location>
</feature>
<dbReference type="Proteomes" id="UP000039046">
    <property type="component" value="Unassembled WGS sequence"/>
</dbReference>
<dbReference type="Pfam" id="PF00043">
    <property type="entry name" value="GST_C"/>
    <property type="match status" value="1"/>
</dbReference>
<dbReference type="SUPFAM" id="SSF47616">
    <property type="entry name" value="GST C-terminal domain-like"/>
    <property type="match status" value="1"/>
</dbReference>
<protein>
    <recommendedName>
        <fullName evidence="7">Glutathione S-transferase</fullName>
    </recommendedName>
</protein>
<proteinExistence type="inferred from homology"/>
<dbReference type="PANTHER" id="PTHR44051:SF8">
    <property type="entry name" value="GLUTATHIONE S-TRANSFERASE GSTA"/>
    <property type="match status" value="1"/>
</dbReference>
<dbReference type="Gene3D" id="3.40.30.10">
    <property type="entry name" value="Glutaredoxin"/>
    <property type="match status" value="1"/>
</dbReference>
<gene>
    <name evidence="5" type="ORF">VHEMI08051</name>
</gene>
<dbReference type="SUPFAM" id="SSF52833">
    <property type="entry name" value="Thioredoxin-like"/>
    <property type="match status" value="1"/>
</dbReference>
<evidence type="ECO:0000256" key="2">
    <source>
        <dbReference type="RuleBase" id="RU003494"/>
    </source>
</evidence>
<dbReference type="SFLD" id="SFLDS00019">
    <property type="entry name" value="Glutathione_Transferase_(cytos"/>
    <property type="match status" value="1"/>
</dbReference>
<dbReference type="SFLD" id="SFLDG00358">
    <property type="entry name" value="Main_(cytGST)"/>
    <property type="match status" value="1"/>
</dbReference>
<keyword evidence="6" id="KW-1185">Reference proteome</keyword>
<dbReference type="AlphaFoldDB" id="A0A0A1T5F1"/>
<accession>A0A0A1T5F1</accession>
<dbReference type="InterPro" id="IPR004045">
    <property type="entry name" value="Glutathione_S-Trfase_N"/>
</dbReference>
<dbReference type="PROSITE" id="PS50405">
    <property type="entry name" value="GST_CTER"/>
    <property type="match status" value="1"/>
</dbReference>
<dbReference type="InterPro" id="IPR004046">
    <property type="entry name" value="GST_C"/>
</dbReference>
<name>A0A0A1T5F1_9HYPO</name>
<dbReference type="PANTHER" id="PTHR44051">
    <property type="entry name" value="GLUTATHIONE S-TRANSFERASE-RELATED"/>
    <property type="match status" value="1"/>
</dbReference>
<evidence type="ECO:0000259" key="4">
    <source>
        <dbReference type="PROSITE" id="PS50405"/>
    </source>
</evidence>
<dbReference type="STRING" id="1531966.A0A0A1T5F1"/>
<reference evidence="5 6" key="1">
    <citation type="journal article" date="2015" name="Genome Announc.">
        <title>Draft Genome Sequence and Gene Annotation of the Entomopathogenic Fungus Verticillium hemipterigenum.</title>
        <authorList>
            <person name="Horn F."/>
            <person name="Habel A."/>
            <person name="Scharf D.H."/>
            <person name="Dworschak J."/>
            <person name="Brakhage A.A."/>
            <person name="Guthke R."/>
            <person name="Hertweck C."/>
            <person name="Linde J."/>
        </authorList>
    </citation>
    <scope>NUCLEOTIDE SEQUENCE [LARGE SCALE GENOMIC DNA]</scope>
</reference>
<dbReference type="HOGENOM" id="CLU_011226_6_0_1"/>
<evidence type="ECO:0000256" key="1">
    <source>
        <dbReference type="ARBA" id="ARBA00007409"/>
    </source>
</evidence>
<dbReference type="Pfam" id="PF02798">
    <property type="entry name" value="GST_N"/>
    <property type="match status" value="1"/>
</dbReference>
<dbReference type="InterPro" id="IPR036282">
    <property type="entry name" value="Glutathione-S-Trfase_C_sf"/>
</dbReference>
<dbReference type="PROSITE" id="PS50404">
    <property type="entry name" value="GST_NTER"/>
    <property type="match status" value="1"/>
</dbReference>
<feature type="domain" description="GST C-terminal" evidence="4">
    <location>
        <begin position="78"/>
        <end position="210"/>
    </location>
</feature>
<dbReference type="InterPro" id="IPR010987">
    <property type="entry name" value="Glutathione-S-Trfase_C-like"/>
</dbReference>
<dbReference type="InterPro" id="IPR036249">
    <property type="entry name" value="Thioredoxin-like_sf"/>
</dbReference>
<evidence type="ECO:0008006" key="7">
    <source>
        <dbReference type="Google" id="ProtNLM"/>
    </source>
</evidence>
<evidence type="ECO:0000313" key="6">
    <source>
        <dbReference type="Proteomes" id="UP000039046"/>
    </source>
</evidence>
<dbReference type="EMBL" id="CDHN01000004">
    <property type="protein sequence ID" value="CEJ92396.1"/>
    <property type="molecule type" value="Genomic_DNA"/>
</dbReference>